<sequence>MFDLSKFSVPKDFRGKNPIVVQTWWFVHFFLFKMSPQIFNRWRVFLLRLFGANIGNNVIIRPSVKITYPWKLTIGENSWVGDDAVLYTLGEILIGENTIISQRCYICTGSHDYDTLDFKITAAPIIIGNSTWLATDVFVAPGVKIGDNCVIGARSSVFKNIESDSICLGSPAIKIRDKNQN</sequence>
<dbReference type="InterPro" id="IPR001451">
    <property type="entry name" value="Hexapep"/>
</dbReference>
<dbReference type="EMBL" id="AB924595">
    <property type="protein sequence ID" value="BAT24091.1"/>
    <property type="molecule type" value="Genomic_DNA"/>
</dbReference>
<dbReference type="CDD" id="cd05825">
    <property type="entry name" value="LbH_wcaF_like"/>
    <property type="match status" value="1"/>
</dbReference>
<dbReference type="SUPFAM" id="SSF51161">
    <property type="entry name" value="Trimeric LpxA-like enzymes"/>
    <property type="match status" value="1"/>
</dbReference>
<dbReference type="InterPro" id="IPR011004">
    <property type="entry name" value="Trimer_LpxA-like_sf"/>
</dbReference>
<dbReference type="GO" id="GO:0008374">
    <property type="term" value="F:O-acyltransferase activity"/>
    <property type="evidence" value="ECO:0007669"/>
    <property type="project" value="TreeGrafter"/>
</dbReference>
<proteinExistence type="inferred from homology"/>
<protein>
    <submittedName>
        <fullName evidence="3">Putative colanic acid biosynthesis acetyltransferase</fullName>
    </submittedName>
</protein>
<comment type="similarity">
    <text evidence="1">Belongs to the transferase hexapeptide repeat family.</text>
</comment>
<name>A0A0P0YSQ1_9ENTR</name>
<gene>
    <name evidence="3" type="primary">wcqU</name>
</gene>
<reference evidence="3" key="1">
    <citation type="submission" date="2014-04" db="EMBL/GenBank/DDBJ databases">
        <authorList>
            <person name="Harrison E."/>
        </authorList>
    </citation>
    <scope>NUCLEOTIDE SEQUENCE</scope>
    <source>
        <strain evidence="3">636/52</strain>
    </source>
</reference>
<dbReference type="Gene3D" id="2.160.10.10">
    <property type="entry name" value="Hexapeptide repeat proteins"/>
    <property type="match status" value="1"/>
</dbReference>
<organism evidence="3">
    <name type="scientific">Klebsiella sp. 636/52</name>
    <dbReference type="NCBI Taxonomy" id="1497828"/>
    <lineage>
        <taxon>Bacteria</taxon>
        <taxon>Pseudomonadati</taxon>
        <taxon>Pseudomonadota</taxon>
        <taxon>Gammaproteobacteria</taxon>
        <taxon>Enterobacterales</taxon>
        <taxon>Enterobacteriaceae</taxon>
        <taxon>Klebsiella/Raoultella group</taxon>
        <taxon>Klebsiella</taxon>
    </lineage>
</organism>
<dbReference type="GO" id="GO:0005829">
    <property type="term" value="C:cytosol"/>
    <property type="evidence" value="ECO:0007669"/>
    <property type="project" value="TreeGrafter"/>
</dbReference>
<dbReference type="NCBIfam" id="NF007797">
    <property type="entry name" value="PRK10502.1"/>
    <property type="match status" value="1"/>
</dbReference>
<accession>A0A0P0YSQ1</accession>
<evidence type="ECO:0000256" key="1">
    <source>
        <dbReference type="ARBA" id="ARBA00007274"/>
    </source>
</evidence>
<keyword evidence="2 3" id="KW-0808">Transferase</keyword>
<dbReference type="InterPro" id="IPR051159">
    <property type="entry name" value="Hexapeptide_acetyltransf"/>
</dbReference>
<evidence type="ECO:0000313" key="3">
    <source>
        <dbReference type="EMBL" id="BAT24091.1"/>
    </source>
</evidence>
<dbReference type="AlphaFoldDB" id="A0A0P0YSQ1"/>
<reference evidence="3" key="2">
    <citation type="journal article" date="2015" name="Sci. Rep.">
        <title>Genetic analysis of capsular polysaccharide synthesis gene clusters in 79 capsular types of Klebsiella spp.</title>
        <authorList>
            <person name="Pan Y.J."/>
            <person name="Lin T.L."/>
            <person name="Chen C.T."/>
            <person name="Chen Y.Y."/>
            <person name="Hsieh P.F."/>
            <person name="Hsu C.R."/>
            <person name="Wu M.C."/>
            <person name="Wang J.T."/>
        </authorList>
    </citation>
    <scope>NUCLEOTIDE SEQUENCE</scope>
    <source>
        <strain evidence="3">636/52</strain>
    </source>
</reference>
<dbReference type="PANTHER" id="PTHR23416:SF23">
    <property type="entry name" value="ACETYLTRANSFERASE C18B11.09C-RELATED"/>
    <property type="match status" value="1"/>
</dbReference>
<dbReference type="PANTHER" id="PTHR23416">
    <property type="entry name" value="SIALIC ACID SYNTHASE-RELATED"/>
    <property type="match status" value="1"/>
</dbReference>
<evidence type="ECO:0000256" key="2">
    <source>
        <dbReference type="ARBA" id="ARBA00022679"/>
    </source>
</evidence>
<dbReference type="Pfam" id="PF00132">
    <property type="entry name" value="Hexapep"/>
    <property type="match status" value="1"/>
</dbReference>